<name>A0A078FTI7_BRANA</name>
<dbReference type="PaxDb" id="3708-A0A078FTI7"/>
<evidence type="ECO:0000313" key="1">
    <source>
        <dbReference type="EMBL" id="CDY15613.1"/>
    </source>
</evidence>
<reference evidence="1 2" key="1">
    <citation type="journal article" date="2014" name="Science">
        <title>Plant genetics. Early allopolyploid evolution in the post-Neolithic Brassica napus oilseed genome.</title>
        <authorList>
            <person name="Chalhoub B."/>
            <person name="Denoeud F."/>
            <person name="Liu S."/>
            <person name="Parkin I.A."/>
            <person name="Tang H."/>
            <person name="Wang X."/>
            <person name="Chiquet J."/>
            <person name="Belcram H."/>
            <person name="Tong C."/>
            <person name="Samans B."/>
            <person name="Correa M."/>
            <person name="Da Silva C."/>
            <person name="Just J."/>
            <person name="Falentin C."/>
            <person name="Koh C.S."/>
            <person name="Le Clainche I."/>
            <person name="Bernard M."/>
            <person name="Bento P."/>
            <person name="Noel B."/>
            <person name="Labadie K."/>
            <person name="Alberti A."/>
            <person name="Charles M."/>
            <person name="Arnaud D."/>
            <person name="Guo H."/>
            <person name="Daviaud C."/>
            <person name="Alamery S."/>
            <person name="Jabbari K."/>
            <person name="Zhao M."/>
            <person name="Edger P.P."/>
            <person name="Chelaifa H."/>
            <person name="Tack D."/>
            <person name="Lassalle G."/>
            <person name="Mestiri I."/>
            <person name="Schnel N."/>
            <person name="Le Paslier M.C."/>
            <person name="Fan G."/>
            <person name="Renault V."/>
            <person name="Bayer P.E."/>
            <person name="Golicz A.A."/>
            <person name="Manoli S."/>
            <person name="Lee T.H."/>
            <person name="Thi V.H."/>
            <person name="Chalabi S."/>
            <person name="Hu Q."/>
            <person name="Fan C."/>
            <person name="Tollenaere R."/>
            <person name="Lu Y."/>
            <person name="Battail C."/>
            <person name="Shen J."/>
            <person name="Sidebottom C.H."/>
            <person name="Wang X."/>
            <person name="Canaguier A."/>
            <person name="Chauveau A."/>
            <person name="Berard A."/>
            <person name="Deniot G."/>
            <person name="Guan M."/>
            <person name="Liu Z."/>
            <person name="Sun F."/>
            <person name="Lim Y.P."/>
            <person name="Lyons E."/>
            <person name="Town C.D."/>
            <person name="Bancroft I."/>
            <person name="Wang X."/>
            <person name="Meng J."/>
            <person name="Ma J."/>
            <person name="Pires J.C."/>
            <person name="King G.J."/>
            <person name="Brunel D."/>
            <person name="Delourme R."/>
            <person name="Renard M."/>
            <person name="Aury J.M."/>
            <person name="Adams K.L."/>
            <person name="Batley J."/>
            <person name="Snowdon R.J."/>
            <person name="Tost J."/>
            <person name="Edwards D."/>
            <person name="Zhou Y."/>
            <person name="Hua W."/>
            <person name="Sharpe A.G."/>
            <person name="Paterson A.H."/>
            <person name="Guan C."/>
            <person name="Wincker P."/>
        </authorList>
    </citation>
    <scope>NUCLEOTIDE SEQUENCE [LARGE SCALE GENOMIC DNA]</scope>
    <source>
        <strain evidence="2">cv. Darmor-bzh</strain>
    </source>
</reference>
<accession>A0A078FTI7</accession>
<gene>
    <name evidence="1" type="primary">BnaA08g28970D</name>
    <name evidence="1" type="ORF">GSBRNA2T00089800001</name>
</gene>
<evidence type="ECO:0000313" key="2">
    <source>
        <dbReference type="Proteomes" id="UP000028999"/>
    </source>
</evidence>
<proteinExistence type="predicted"/>
<sequence>MLVCWHKHDS</sequence>
<organism evidence="1 2">
    <name type="scientific">Brassica napus</name>
    <name type="common">Rape</name>
    <dbReference type="NCBI Taxonomy" id="3708"/>
    <lineage>
        <taxon>Eukaryota</taxon>
        <taxon>Viridiplantae</taxon>
        <taxon>Streptophyta</taxon>
        <taxon>Embryophyta</taxon>
        <taxon>Tracheophyta</taxon>
        <taxon>Spermatophyta</taxon>
        <taxon>Magnoliopsida</taxon>
        <taxon>eudicotyledons</taxon>
        <taxon>Gunneridae</taxon>
        <taxon>Pentapetalae</taxon>
        <taxon>rosids</taxon>
        <taxon>malvids</taxon>
        <taxon>Brassicales</taxon>
        <taxon>Brassicaceae</taxon>
        <taxon>Brassiceae</taxon>
        <taxon>Brassica</taxon>
    </lineage>
</organism>
<protein>
    <submittedName>
        <fullName evidence="1">BnaA08g28970D protein</fullName>
    </submittedName>
</protein>
<dbReference type="Proteomes" id="UP000028999">
    <property type="component" value="Unassembled WGS sequence"/>
</dbReference>
<dbReference type="EMBL" id="LK032055">
    <property type="protein sequence ID" value="CDY15613.1"/>
    <property type="molecule type" value="Genomic_DNA"/>
</dbReference>
<keyword evidence="2" id="KW-1185">Reference proteome</keyword>